<evidence type="ECO:0000256" key="1">
    <source>
        <dbReference type="SAM" id="MobiDB-lite"/>
    </source>
</evidence>
<dbReference type="EMBL" id="JBJQND010000015">
    <property type="protein sequence ID" value="KAL3853484.1"/>
    <property type="molecule type" value="Genomic_DNA"/>
</dbReference>
<accession>A0ABD3UVK3</accession>
<feature type="compositionally biased region" description="Polar residues" evidence="1">
    <location>
        <begin position="20"/>
        <end position="39"/>
    </location>
</feature>
<keyword evidence="3" id="KW-1185">Reference proteome</keyword>
<evidence type="ECO:0000313" key="3">
    <source>
        <dbReference type="Proteomes" id="UP001634394"/>
    </source>
</evidence>
<evidence type="ECO:0000313" key="2">
    <source>
        <dbReference type="EMBL" id="KAL3853484.1"/>
    </source>
</evidence>
<sequence length="92" mass="9798">MADVKGATNGHVANGVANIHATNGMNGQTNDNSKQNGVKQRTKLGGIGPDGYPVLPPIHTPGHLSREDPYAKSKLMTFRLANHNQALLMDIL</sequence>
<name>A0ABD3UVK3_SINWO</name>
<protein>
    <submittedName>
        <fullName evidence="2">Uncharacterized protein</fullName>
    </submittedName>
</protein>
<comment type="caution">
    <text evidence="2">The sequence shown here is derived from an EMBL/GenBank/DDBJ whole genome shotgun (WGS) entry which is preliminary data.</text>
</comment>
<proteinExistence type="predicted"/>
<dbReference type="AlphaFoldDB" id="A0ABD3UVK3"/>
<reference evidence="2 3" key="1">
    <citation type="submission" date="2024-11" db="EMBL/GenBank/DDBJ databases">
        <title>Chromosome-level genome assembly of the freshwater bivalve Anodonta woodiana.</title>
        <authorList>
            <person name="Chen X."/>
        </authorList>
    </citation>
    <scope>NUCLEOTIDE SEQUENCE [LARGE SCALE GENOMIC DNA]</scope>
    <source>
        <strain evidence="2">MN2024</strain>
        <tissue evidence="2">Gills</tissue>
    </source>
</reference>
<organism evidence="2 3">
    <name type="scientific">Sinanodonta woodiana</name>
    <name type="common">Chinese pond mussel</name>
    <name type="synonym">Anodonta woodiana</name>
    <dbReference type="NCBI Taxonomy" id="1069815"/>
    <lineage>
        <taxon>Eukaryota</taxon>
        <taxon>Metazoa</taxon>
        <taxon>Spiralia</taxon>
        <taxon>Lophotrochozoa</taxon>
        <taxon>Mollusca</taxon>
        <taxon>Bivalvia</taxon>
        <taxon>Autobranchia</taxon>
        <taxon>Heteroconchia</taxon>
        <taxon>Palaeoheterodonta</taxon>
        <taxon>Unionida</taxon>
        <taxon>Unionoidea</taxon>
        <taxon>Unionidae</taxon>
        <taxon>Unioninae</taxon>
        <taxon>Sinanodonta</taxon>
    </lineage>
</organism>
<feature type="region of interest" description="Disordered" evidence="1">
    <location>
        <begin position="1"/>
        <end position="65"/>
    </location>
</feature>
<dbReference type="Proteomes" id="UP001634394">
    <property type="component" value="Unassembled WGS sequence"/>
</dbReference>
<gene>
    <name evidence="2" type="ORF">ACJMK2_017020</name>
</gene>